<dbReference type="PATRIC" id="fig|400092.3.peg.2431"/>
<proteinExistence type="inferred from homology"/>
<dbReference type="SUPFAM" id="SSF52091">
    <property type="entry name" value="SpoIIaa-like"/>
    <property type="match status" value="1"/>
</dbReference>
<dbReference type="CDD" id="cd07043">
    <property type="entry name" value="STAS_anti-anti-sigma_factors"/>
    <property type="match status" value="1"/>
</dbReference>
<dbReference type="AlphaFoldDB" id="A0A0E3UWQ5"/>
<protein>
    <recommendedName>
        <fullName evidence="2">Anti-sigma factor antagonist</fullName>
    </recommendedName>
</protein>
<reference evidence="4 5" key="1">
    <citation type="journal article" date="2015" name="Sci. Rep.">
        <title>Unraveling adaptation of Pontibacter korlensis to radiation and infertility in desert through complete genome and comparative transcriptomic analysis.</title>
        <authorList>
            <person name="Dai J."/>
            <person name="Dai W."/>
            <person name="Qiu C."/>
            <person name="Yang Z."/>
            <person name="Zhang Y."/>
            <person name="Zhou M."/>
            <person name="Zhang L."/>
            <person name="Fang C."/>
            <person name="Gao Q."/>
            <person name="Yang Q."/>
            <person name="Li X."/>
            <person name="Wang Z."/>
            <person name="Wang Z."/>
            <person name="Jia Z."/>
            <person name="Chen X."/>
        </authorList>
    </citation>
    <scope>NUCLEOTIDE SEQUENCE [LARGE SCALE GENOMIC DNA]</scope>
    <source>
        <strain evidence="4 5">X14-1T</strain>
    </source>
</reference>
<dbReference type="STRING" id="400092.PKOR_11150"/>
<dbReference type="Proteomes" id="UP000033109">
    <property type="component" value="Chromosome"/>
</dbReference>
<dbReference type="GO" id="GO:0043856">
    <property type="term" value="F:anti-sigma factor antagonist activity"/>
    <property type="evidence" value="ECO:0007669"/>
    <property type="project" value="InterPro"/>
</dbReference>
<feature type="domain" description="STAS" evidence="3">
    <location>
        <begin position="1"/>
        <end position="116"/>
    </location>
</feature>
<dbReference type="Gene3D" id="3.30.750.24">
    <property type="entry name" value="STAS domain"/>
    <property type="match status" value="1"/>
</dbReference>
<organism evidence="4 5">
    <name type="scientific">Pontibacter korlensis</name>
    <dbReference type="NCBI Taxonomy" id="400092"/>
    <lineage>
        <taxon>Bacteria</taxon>
        <taxon>Pseudomonadati</taxon>
        <taxon>Bacteroidota</taxon>
        <taxon>Cytophagia</taxon>
        <taxon>Cytophagales</taxon>
        <taxon>Hymenobacteraceae</taxon>
        <taxon>Pontibacter</taxon>
    </lineage>
</organism>
<evidence type="ECO:0000313" key="5">
    <source>
        <dbReference type="Proteomes" id="UP000033109"/>
    </source>
</evidence>
<dbReference type="InterPro" id="IPR003658">
    <property type="entry name" value="Anti-sigma_ant"/>
</dbReference>
<dbReference type="PROSITE" id="PS50801">
    <property type="entry name" value="STAS"/>
    <property type="match status" value="1"/>
</dbReference>
<name>A0A0E3UWQ5_9BACT</name>
<dbReference type="KEGG" id="pko:PKOR_11150"/>
<dbReference type="OrthoDB" id="962463at2"/>
<dbReference type="InterPro" id="IPR002645">
    <property type="entry name" value="STAS_dom"/>
</dbReference>
<dbReference type="InterPro" id="IPR036513">
    <property type="entry name" value="STAS_dom_sf"/>
</dbReference>
<dbReference type="NCBIfam" id="TIGR00377">
    <property type="entry name" value="ant_ant_sig"/>
    <property type="match status" value="1"/>
</dbReference>
<evidence type="ECO:0000313" key="4">
    <source>
        <dbReference type="EMBL" id="AKD03587.1"/>
    </source>
</evidence>
<keyword evidence="5" id="KW-1185">Reference proteome</keyword>
<sequence>MKYQTELKDNILYIRLEGDLIAGADTQQMIDSVDDMQEGNVLLCAVDLSNVRFMDSSGMGVLVSLLTKFRNRGGELVLIKPSDHIRKLLIVTKLNAIFTIAENDDFAAQFLKESTY</sequence>
<dbReference type="PANTHER" id="PTHR33495">
    <property type="entry name" value="ANTI-SIGMA FACTOR ANTAGONIST TM_1081-RELATED-RELATED"/>
    <property type="match status" value="1"/>
</dbReference>
<accession>A0A0E3UWQ5</accession>
<dbReference type="RefSeq" id="WP_046310799.1">
    <property type="nucleotide sequence ID" value="NZ_CBCSCY010000027.1"/>
</dbReference>
<dbReference type="HOGENOM" id="CLU_115403_6_4_10"/>
<evidence type="ECO:0000259" key="3">
    <source>
        <dbReference type="PROSITE" id="PS50801"/>
    </source>
</evidence>
<comment type="similarity">
    <text evidence="1 2">Belongs to the anti-sigma-factor antagonist family.</text>
</comment>
<dbReference type="PANTHER" id="PTHR33495:SF2">
    <property type="entry name" value="ANTI-SIGMA FACTOR ANTAGONIST TM_1081-RELATED"/>
    <property type="match status" value="1"/>
</dbReference>
<dbReference type="EMBL" id="CP009621">
    <property type="protein sequence ID" value="AKD03587.1"/>
    <property type="molecule type" value="Genomic_DNA"/>
</dbReference>
<dbReference type="Pfam" id="PF01740">
    <property type="entry name" value="STAS"/>
    <property type="match status" value="1"/>
</dbReference>
<evidence type="ECO:0000256" key="2">
    <source>
        <dbReference type="RuleBase" id="RU003749"/>
    </source>
</evidence>
<evidence type="ECO:0000256" key="1">
    <source>
        <dbReference type="ARBA" id="ARBA00009013"/>
    </source>
</evidence>
<gene>
    <name evidence="4" type="ORF">PKOR_11150</name>
</gene>